<evidence type="ECO:0000259" key="1">
    <source>
        <dbReference type="Pfam" id="PF00535"/>
    </source>
</evidence>
<dbReference type="AlphaFoldDB" id="A0A5B8YNB7"/>
<gene>
    <name evidence="2" type="ORF">FK178_08425</name>
</gene>
<dbReference type="RefSeq" id="WP_146833486.1">
    <property type="nucleotide sequence ID" value="NZ_CP042476.1"/>
</dbReference>
<dbReference type="Pfam" id="PF00535">
    <property type="entry name" value="Glycos_transf_2"/>
    <property type="match status" value="1"/>
</dbReference>
<dbReference type="Proteomes" id="UP000321954">
    <property type="component" value="Chromosome"/>
</dbReference>
<dbReference type="InterPro" id="IPR029044">
    <property type="entry name" value="Nucleotide-diphossugar_trans"/>
</dbReference>
<dbReference type="CDD" id="cd00761">
    <property type="entry name" value="Glyco_tranf_GTA_type"/>
    <property type="match status" value="1"/>
</dbReference>
<reference evidence="2 3" key="1">
    <citation type="submission" date="2019-08" db="EMBL/GenBank/DDBJ databases">
        <title>Antarcticibacterium arcticum sp. nov., a bacterium isolated from marine sediment of the Canadian Beaufort Sea.</title>
        <authorList>
            <person name="Lee Y.M."/>
            <person name="Baek K."/>
            <person name="Lee D.-H."/>
            <person name="Shin S.C."/>
            <person name="Jin Y.K."/>
            <person name="Park Y."/>
        </authorList>
    </citation>
    <scope>NUCLEOTIDE SEQUENCE [LARGE SCALE GENOMIC DNA]</scope>
    <source>
        <strain evidence="2 3">PAMC 28998</strain>
    </source>
</reference>
<keyword evidence="2" id="KW-0808">Transferase</keyword>
<accession>A0A5B8YNB7</accession>
<proteinExistence type="predicted"/>
<keyword evidence="3" id="KW-1185">Reference proteome</keyword>
<dbReference type="SUPFAM" id="SSF53448">
    <property type="entry name" value="Nucleotide-diphospho-sugar transferases"/>
    <property type="match status" value="1"/>
</dbReference>
<organism evidence="2 3">
    <name type="scientific">Antarcticibacterium arcticum</name>
    <dbReference type="NCBI Taxonomy" id="2585771"/>
    <lineage>
        <taxon>Bacteria</taxon>
        <taxon>Pseudomonadati</taxon>
        <taxon>Bacteroidota</taxon>
        <taxon>Flavobacteriia</taxon>
        <taxon>Flavobacteriales</taxon>
        <taxon>Flavobacteriaceae</taxon>
        <taxon>Antarcticibacterium</taxon>
    </lineage>
</organism>
<evidence type="ECO:0000313" key="3">
    <source>
        <dbReference type="Proteomes" id="UP000321954"/>
    </source>
</evidence>
<dbReference type="KEGG" id="anp:FK178_08425"/>
<dbReference type="GO" id="GO:0016740">
    <property type="term" value="F:transferase activity"/>
    <property type="evidence" value="ECO:0007669"/>
    <property type="project" value="UniProtKB-KW"/>
</dbReference>
<feature type="domain" description="Glycosyltransferase 2-like" evidence="1">
    <location>
        <begin position="242"/>
        <end position="347"/>
    </location>
</feature>
<dbReference type="Gene3D" id="3.90.550.10">
    <property type="entry name" value="Spore Coat Polysaccharide Biosynthesis Protein SpsA, Chain A"/>
    <property type="match status" value="1"/>
</dbReference>
<dbReference type="OrthoDB" id="1326385at2"/>
<sequence>MKILIHYKAKYPIKVISSDPEEIKLVSTTCTGALWELAEKFPEELIGWCEQDIVGNLFLENWKKVFHHDFVMASFPVKNSFLPESIGYVDTMPFINITKNVSYGTWLMSSDVGGLRGAVLQRFFPLLKNEKNLGYLLNSIAKIGQQNGLFCYSEPELVKSSQNNYNSGIASKRDLFRFVYQHYTFSRVAVLLLCFLIYEKSFPFLSYVRSFFNTKHYRKAIDLSGDINVSKKKIGESETIDVIIPTMGRSSYIYDVLKDFSAQTHLPKRIIIIEQNPDPSSFSDLDFIKTEIWPFEIVHHFIHRTGACNARNIALEIVQSDYVFFADDDIRLGKNLLENIFTEIKKYSICALNLNCRQPGEQTTFGKIKQWGSFGSGTTVVKSNFAKRCKFIAAFEHGHGEDADFGKQLRDIGCDIIYHPELELLHLKAPIGGFRQKPELEWEKEKPLPKPSPTVMVYAIRNYTREQMRGYQVSLYIKFYSRQGIKNPISYISSMRKKWRKSADWAKKLMKEKGG</sequence>
<name>A0A5B8YNB7_9FLAO</name>
<evidence type="ECO:0000313" key="2">
    <source>
        <dbReference type="EMBL" id="QED37746.1"/>
    </source>
</evidence>
<dbReference type="EMBL" id="CP042476">
    <property type="protein sequence ID" value="QED37746.1"/>
    <property type="molecule type" value="Genomic_DNA"/>
</dbReference>
<protein>
    <submittedName>
        <fullName evidence="2">Glycosyltransferase family 2 protein</fullName>
    </submittedName>
</protein>
<dbReference type="InterPro" id="IPR001173">
    <property type="entry name" value="Glyco_trans_2-like"/>
</dbReference>